<keyword evidence="1" id="KW-1133">Transmembrane helix</keyword>
<reference evidence="2 3" key="1">
    <citation type="submission" date="2016-09" db="EMBL/GenBank/DDBJ databases">
        <title>Serratia marcescens MSU-97 and epiphytic antimycotic-producing bacteria.</title>
        <authorList>
            <person name="Matilla M.A."/>
        </authorList>
    </citation>
    <scope>NUCLEOTIDE SEQUENCE [LARGE SCALE GENOMIC DNA]</scope>
    <source>
        <strain evidence="2 3">MSU-97</strain>
    </source>
</reference>
<gene>
    <name evidence="2" type="ORF">BHU62_04815</name>
</gene>
<evidence type="ECO:0000313" key="2">
    <source>
        <dbReference type="EMBL" id="OKB67767.1"/>
    </source>
</evidence>
<accession>A0A1Q4P3V4</accession>
<comment type="caution">
    <text evidence="2">The sequence shown here is derived from an EMBL/GenBank/DDBJ whole genome shotgun (WGS) entry which is preliminary data.</text>
</comment>
<dbReference type="RefSeq" id="WP_073529473.1">
    <property type="nucleotide sequence ID" value="NZ_MJAO01000004.1"/>
</dbReference>
<keyword evidence="1" id="KW-0472">Membrane</keyword>
<dbReference type="OrthoDB" id="6288012at2"/>
<evidence type="ECO:0008006" key="4">
    <source>
        <dbReference type="Google" id="ProtNLM"/>
    </source>
</evidence>
<name>A0A1Q4P3V4_SERMA</name>
<evidence type="ECO:0000313" key="3">
    <source>
        <dbReference type="Proteomes" id="UP000185770"/>
    </source>
</evidence>
<proteinExistence type="predicted"/>
<dbReference type="AlphaFoldDB" id="A0A1Q4P3V4"/>
<dbReference type="Proteomes" id="UP000185770">
    <property type="component" value="Unassembled WGS sequence"/>
</dbReference>
<evidence type="ECO:0000256" key="1">
    <source>
        <dbReference type="SAM" id="Phobius"/>
    </source>
</evidence>
<dbReference type="EMBL" id="MJAO01000004">
    <property type="protein sequence ID" value="OKB67767.1"/>
    <property type="molecule type" value="Genomic_DNA"/>
</dbReference>
<feature type="transmembrane region" description="Helical" evidence="1">
    <location>
        <begin position="12"/>
        <end position="32"/>
    </location>
</feature>
<protein>
    <recommendedName>
        <fullName evidence="4">Tetratricopeptide repeat protein</fullName>
    </recommendedName>
</protein>
<keyword evidence="1" id="KW-0812">Transmembrane</keyword>
<sequence length="258" mass="28276">MQTIAKKKVGFIVVRVLLITFVVGNAIAWLSGAKPIDFPKLPYAAADQTAVKQLESTPMGEMSSEHAQSLGMHYFLHNHLEEAHQILQSALNRDESNASLQALKAANDVKRAGERLDLLFGQIKLYDLKQALHTLKSVSDALPEQLDIQLLALWAFTSVPDINDSAQNAVVIAKRIEPILNAEQSMPQALSASSWLAMARLYLHMAESADGATPAASWQLQARNAWQHYQALKNPPIWLERESAVVAQGIAGLPDVKA</sequence>
<organism evidence="2 3">
    <name type="scientific">Serratia marcescens</name>
    <dbReference type="NCBI Taxonomy" id="615"/>
    <lineage>
        <taxon>Bacteria</taxon>
        <taxon>Pseudomonadati</taxon>
        <taxon>Pseudomonadota</taxon>
        <taxon>Gammaproteobacteria</taxon>
        <taxon>Enterobacterales</taxon>
        <taxon>Yersiniaceae</taxon>
        <taxon>Serratia</taxon>
    </lineage>
</organism>